<evidence type="ECO:0000313" key="6">
    <source>
        <dbReference type="Proteomes" id="UP000665944"/>
    </source>
</evidence>
<dbReference type="SUPFAM" id="SSF46689">
    <property type="entry name" value="Homeodomain-like"/>
    <property type="match status" value="1"/>
</dbReference>
<dbReference type="RefSeq" id="WP_017175510.1">
    <property type="nucleotide sequence ID" value="NZ_CAXOJL010000002.1"/>
</dbReference>
<dbReference type="EMBL" id="JAGHKT020000005">
    <property type="protein sequence ID" value="MCM5672154.1"/>
    <property type="molecule type" value="Genomic_DNA"/>
</dbReference>
<dbReference type="Proteomes" id="UP000665944">
    <property type="component" value="Unassembled WGS sequence"/>
</dbReference>
<dbReference type="InterPro" id="IPR050624">
    <property type="entry name" value="HTH-type_Tx_Regulator"/>
</dbReference>
<organism evidence="4">
    <name type="scientific">Staphylococcus hominis</name>
    <dbReference type="NCBI Taxonomy" id="1290"/>
    <lineage>
        <taxon>Bacteria</taxon>
        <taxon>Bacillati</taxon>
        <taxon>Bacillota</taxon>
        <taxon>Bacilli</taxon>
        <taxon>Bacillales</taxon>
        <taxon>Staphylococcaceae</taxon>
        <taxon>Staphylococcus</taxon>
    </lineage>
</organism>
<feature type="DNA-binding region" description="H-T-H motif" evidence="2">
    <location>
        <begin position="32"/>
        <end position="51"/>
    </location>
</feature>
<reference evidence="4" key="1">
    <citation type="submission" date="2016-02" db="EMBL/GenBank/DDBJ databases">
        <title>Genomic sequence of a clinical Staphylococcus hominis isolate.</title>
        <authorList>
            <person name="McClure J.M."/>
            <person name="Zhang K."/>
        </authorList>
    </citation>
    <scope>NUCLEOTIDE SEQUENCE</scope>
    <source>
        <strain evidence="4">C34847</strain>
    </source>
</reference>
<keyword evidence="6" id="KW-1185">Reference proteome</keyword>
<evidence type="ECO:0000313" key="4">
    <source>
        <dbReference type="EMBL" id="AVI06381.1"/>
    </source>
</evidence>
<evidence type="ECO:0000256" key="2">
    <source>
        <dbReference type="PROSITE-ProRule" id="PRU00335"/>
    </source>
</evidence>
<evidence type="ECO:0000313" key="5">
    <source>
        <dbReference type="EMBL" id="MCM5672154.1"/>
    </source>
</evidence>
<evidence type="ECO:0000259" key="3">
    <source>
        <dbReference type="PROSITE" id="PS50977"/>
    </source>
</evidence>
<proteinExistence type="predicted"/>
<dbReference type="GO" id="GO:0003677">
    <property type="term" value="F:DNA binding"/>
    <property type="evidence" value="ECO:0007669"/>
    <property type="project" value="UniProtKB-UniRule"/>
</dbReference>
<gene>
    <name evidence="4" type="ORF">AZE34_06305</name>
    <name evidence="5" type="ORF">J7T32_005140</name>
</gene>
<protein>
    <submittedName>
        <fullName evidence="4">TetR family transcriptional regulator</fullName>
    </submittedName>
    <submittedName>
        <fullName evidence="5">TetR/AcrR family transcriptional regulator</fullName>
    </submittedName>
</protein>
<dbReference type="InterPro" id="IPR009057">
    <property type="entry name" value="Homeodomain-like_sf"/>
</dbReference>
<accession>A0A3S7GVT6</accession>
<dbReference type="AlphaFoldDB" id="A0A3S7GVT6"/>
<dbReference type="PROSITE" id="PS50977">
    <property type="entry name" value="HTH_TETR_2"/>
    <property type="match status" value="1"/>
</dbReference>
<dbReference type="InterPro" id="IPR001647">
    <property type="entry name" value="HTH_TetR"/>
</dbReference>
<keyword evidence="1 2" id="KW-0238">DNA-binding</keyword>
<dbReference type="Pfam" id="PF00440">
    <property type="entry name" value="TetR_N"/>
    <property type="match status" value="1"/>
</dbReference>
<feature type="domain" description="HTH tetR-type" evidence="3">
    <location>
        <begin position="9"/>
        <end position="69"/>
    </location>
</feature>
<dbReference type="PANTHER" id="PTHR43479:SF7">
    <property type="entry name" value="TETR-FAMILY TRANSCRIPTIONAL REGULATOR"/>
    <property type="match status" value="1"/>
</dbReference>
<reference evidence="5 6" key="2">
    <citation type="submission" date="2022-06" db="EMBL/GenBank/DDBJ databases">
        <title>Staphylococcus hominis ShoR14 genome sequence.</title>
        <authorList>
            <person name="Yeo C.C."/>
            <person name="Chew C.H."/>
            <person name="Che Hamzah A.M."/>
            <person name="Al-Trad E.I."/>
        </authorList>
    </citation>
    <scope>NUCLEOTIDE SEQUENCE [LARGE SCALE GENOMIC DNA]</scope>
    <source>
        <strain evidence="5 6">ShoR14</strain>
    </source>
</reference>
<dbReference type="EMBL" id="CP014567">
    <property type="protein sequence ID" value="AVI06381.1"/>
    <property type="molecule type" value="Genomic_DNA"/>
</dbReference>
<dbReference type="Gene3D" id="1.10.357.10">
    <property type="entry name" value="Tetracycline Repressor, domain 2"/>
    <property type="match status" value="1"/>
</dbReference>
<dbReference type="PANTHER" id="PTHR43479">
    <property type="entry name" value="ACREF/ENVCD OPERON REPRESSOR-RELATED"/>
    <property type="match status" value="1"/>
</dbReference>
<name>A0A3S7GVT6_STAHO</name>
<evidence type="ECO:0000256" key="1">
    <source>
        <dbReference type="ARBA" id="ARBA00023125"/>
    </source>
</evidence>
<sequence>MNNQDLRVQRTKKALITTFSDLLETKSFENITIQDLCEKANVRRSTFYRHFNDKYDLLNHIVGTLIEYFRTLHLPEIDPKDPRQFFNKFMKDILFFISDNKTMVKSVISINIYSEVYQILYNQIYAVVKRQIEFDKQIGQFYIDEFIYGEFLTGGILSVILNWIQYGQQSIDEVSSDIVTMICGAREVHLKLLK</sequence>